<organism evidence="2 3">
    <name type="scientific">Microbacterium elymi</name>
    <dbReference type="NCBI Taxonomy" id="2909587"/>
    <lineage>
        <taxon>Bacteria</taxon>
        <taxon>Bacillati</taxon>
        <taxon>Actinomycetota</taxon>
        <taxon>Actinomycetes</taxon>
        <taxon>Micrococcales</taxon>
        <taxon>Microbacteriaceae</taxon>
        <taxon>Microbacterium</taxon>
    </lineage>
</organism>
<feature type="region of interest" description="Disordered" evidence="1">
    <location>
        <begin position="132"/>
        <end position="158"/>
    </location>
</feature>
<dbReference type="InterPro" id="IPR025101">
    <property type="entry name" value="DUF4012"/>
</dbReference>
<protein>
    <submittedName>
        <fullName evidence="2">DUF4012 domain-containing protein</fullName>
    </submittedName>
</protein>
<accession>A0ABY5NMZ2</accession>
<feature type="compositionally biased region" description="Basic and acidic residues" evidence="1">
    <location>
        <begin position="132"/>
        <end position="147"/>
    </location>
</feature>
<sequence length="158" mass="17193">MTDQTSTYSFRRDIKVIDPPEQMQALYDSETFTGFGNFTRTPNFPTTAEAFNSLWNITTGSHLDGVVTVDPVVLSHILAVTGPVTAADGTKLTSGNVVKTLLYDTYQRYSGAQAGPVLRGCRVPRVHEGRGRQVGRLEDARRPRAIGERASGCTSGSR</sequence>
<name>A0ABY5NMZ2_9MICO</name>
<evidence type="ECO:0000313" key="3">
    <source>
        <dbReference type="Proteomes" id="UP001054811"/>
    </source>
</evidence>
<dbReference type="Pfam" id="PF13196">
    <property type="entry name" value="DUF4012"/>
    <property type="match status" value="1"/>
</dbReference>
<keyword evidence="3" id="KW-1185">Reference proteome</keyword>
<dbReference type="Proteomes" id="UP001054811">
    <property type="component" value="Chromosome"/>
</dbReference>
<dbReference type="EMBL" id="CP091139">
    <property type="protein sequence ID" value="UUT36520.1"/>
    <property type="molecule type" value="Genomic_DNA"/>
</dbReference>
<gene>
    <name evidence="2" type="ORF">L2X98_21050</name>
</gene>
<evidence type="ECO:0000313" key="2">
    <source>
        <dbReference type="EMBL" id="UUT36520.1"/>
    </source>
</evidence>
<dbReference type="RefSeq" id="WP_259613178.1">
    <property type="nucleotide sequence ID" value="NZ_CP091139.2"/>
</dbReference>
<evidence type="ECO:0000256" key="1">
    <source>
        <dbReference type="SAM" id="MobiDB-lite"/>
    </source>
</evidence>
<proteinExistence type="predicted"/>
<reference evidence="2" key="1">
    <citation type="submission" date="2022-01" db="EMBL/GenBank/DDBJ databases">
        <title>Microbacterium eymi and Microbacterium rhizovicinus sp. nov., isolated from the rhizospheric soil of Elymus tsukushiensis, a plant native to the Dokdo Islands, Republic of Korea.</title>
        <authorList>
            <person name="Hwang Y.J."/>
        </authorList>
    </citation>
    <scope>NUCLEOTIDE SEQUENCE</scope>
    <source>
        <strain evidence="2">KUDC0405</strain>
    </source>
</reference>